<sequence>MIDLAPFCATPLSLRFGIQEPWSSGEYTYATNGHIIVRVARRLEIPANRHSTNAEKLFDGMKNTGNWLRVPECAKPDDVECKWCDGTGVDEEEEYCTACDGTGKTESLEGLVVGNANFQKKYLALIQGWEIVPIGANDPAWIRTDGADGILMPRRME</sequence>
<dbReference type="EMBL" id="LR796442">
    <property type="protein sequence ID" value="CAB4145126.1"/>
    <property type="molecule type" value="Genomic_DNA"/>
</dbReference>
<gene>
    <name evidence="3" type="ORF">UFOVP1053_59</name>
    <name evidence="4" type="ORF">UFOVP1297_15</name>
    <name evidence="5" type="ORF">UFOVP1647_55</name>
    <name evidence="1" type="ORF">UFOVP472_59</name>
    <name evidence="2" type="ORF">UFOVP891_9</name>
</gene>
<accession>A0A6J5REJ8</accession>
<evidence type="ECO:0000313" key="4">
    <source>
        <dbReference type="EMBL" id="CAB4195469.1"/>
    </source>
</evidence>
<reference evidence="4" key="1">
    <citation type="submission" date="2020-05" db="EMBL/GenBank/DDBJ databases">
        <authorList>
            <person name="Chiriac C."/>
            <person name="Salcher M."/>
            <person name="Ghai R."/>
            <person name="Kavagutti S V."/>
        </authorList>
    </citation>
    <scope>NUCLEOTIDE SEQUENCE</scope>
</reference>
<dbReference type="SUPFAM" id="SSF57938">
    <property type="entry name" value="DnaJ/Hsp40 cysteine-rich domain"/>
    <property type="match status" value="1"/>
</dbReference>
<name>A0A6J5REJ8_9CAUD</name>
<dbReference type="EMBL" id="LR796839">
    <property type="protein sequence ID" value="CAB4168940.1"/>
    <property type="molecule type" value="Genomic_DNA"/>
</dbReference>
<dbReference type="EMBL" id="LR797507">
    <property type="protein sequence ID" value="CAB4221919.1"/>
    <property type="molecule type" value="Genomic_DNA"/>
</dbReference>
<evidence type="ECO:0000313" key="3">
    <source>
        <dbReference type="EMBL" id="CAB4180799.1"/>
    </source>
</evidence>
<dbReference type="InterPro" id="IPR036410">
    <property type="entry name" value="HSP_DnaJ_Cys-rich_dom_sf"/>
</dbReference>
<proteinExistence type="predicted"/>
<evidence type="ECO:0000313" key="5">
    <source>
        <dbReference type="EMBL" id="CAB4221919.1"/>
    </source>
</evidence>
<evidence type="ECO:0000313" key="2">
    <source>
        <dbReference type="EMBL" id="CAB4168940.1"/>
    </source>
</evidence>
<dbReference type="EMBL" id="LR797004">
    <property type="protein sequence ID" value="CAB4180799.1"/>
    <property type="molecule type" value="Genomic_DNA"/>
</dbReference>
<evidence type="ECO:0000313" key="1">
    <source>
        <dbReference type="EMBL" id="CAB4145126.1"/>
    </source>
</evidence>
<protein>
    <submittedName>
        <fullName evidence="4">Uncharacterized protein</fullName>
    </submittedName>
</protein>
<dbReference type="EMBL" id="LR797237">
    <property type="protein sequence ID" value="CAB4195469.1"/>
    <property type="molecule type" value="Genomic_DNA"/>
</dbReference>
<dbReference type="Gene3D" id="6.20.20.10">
    <property type="match status" value="1"/>
</dbReference>
<organism evidence="4">
    <name type="scientific">uncultured Caudovirales phage</name>
    <dbReference type="NCBI Taxonomy" id="2100421"/>
    <lineage>
        <taxon>Viruses</taxon>
        <taxon>Duplodnaviria</taxon>
        <taxon>Heunggongvirae</taxon>
        <taxon>Uroviricota</taxon>
        <taxon>Caudoviricetes</taxon>
        <taxon>Peduoviridae</taxon>
        <taxon>Maltschvirus</taxon>
        <taxon>Maltschvirus maltsch</taxon>
    </lineage>
</organism>